<evidence type="ECO:0000313" key="1">
    <source>
        <dbReference type="EMBL" id="MBB6408601.1"/>
    </source>
</evidence>
<gene>
    <name evidence="1" type="ORF">HNQ71_001245</name>
</gene>
<evidence type="ECO:0000313" key="2">
    <source>
        <dbReference type="Proteomes" id="UP000556329"/>
    </source>
</evidence>
<dbReference type="Proteomes" id="UP000556329">
    <property type="component" value="Unassembled WGS sequence"/>
</dbReference>
<accession>A0A841P4U2</accession>
<keyword evidence="2" id="KW-1185">Reference proteome</keyword>
<dbReference type="AlphaFoldDB" id="A0A841P4U2"/>
<comment type="caution">
    <text evidence="1">The sequence shown here is derived from an EMBL/GenBank/DDBJ whole genome shotgun (WGS) entry which is preliminary data.</text>
</comment>
<name>A0A841P4U2_9HYPH</name>
<reference evidence="1 2" key="1">
    <citation type="submission" date="2020-08" db="EMBL/GenBank/DDBJ databases">
        <title>Genomic Encyclopedia of Type Strains, Phase IV (KMG-IV): sequencing the most valuable type-strain genomes for metagenomic binning, comparative biology and taxonomic classification.</title>
        <authorList>
            <person name="Goeker M."/>
        </authorList>
    </citation>
    <scope>NUCLEOTIDE SEQUENCE [LARGE SCALE GENOMIC DNA]</scope>
    <source>
        <strain evidence="1 2">DSM 100039</strain>
    </source>
</reference>
<proteinExistence type="predicted"/>
<sequence length="41" mass="4735">MDCFDNEVLRGFVQVGLHRQAEDFMCQPFGDGKPALRYSKE</sequence>
<protein>
    <submittedName>
        <fullName evidence="1">Uncharacterized protein</fullName>
    </submittedName>
</protein>
<dbReference type="EMBL" id="JACHEF010000001">
    <property type="protein sequence ID" value="MBB6408601.1"/>
    <property type="molecule type" value="Genomic_DNA"/>
</dbReference>
<organism evidence="1 2">
    <name type="scientific">Mesorhizobium sangaii</name>
    <dbReference type="NCBI Taxonomy" id="505389"/>
    <lineage>
        <taxon>Bacteria</taxon>
        <taxon>Pseudomonadati</taxon>
        <taxon>Pseudomonadota</taxon>
        <taxon>Alphaproteobacteria</taxon>
        <taxon>Hyphomicrobiales</taxon>
        <taxon>Phyllobacteriaceae</taxon>
        <taxon>Mesorhizobium</taxon>
    </lineage>
</organism>